<dbReference type="PRINTS" id="PR00153">
    <property type="entry name" value="CSAPPISMRASE"/>
</dbReference>
<dbReference type="GO" id="GO:0006457">
    <property type="term" value="P:protein folding"/>
    <property type="evidence" value="ECO:0007669"/>
    <property type="project" value="InterPro"/>
</dbReference>
<comment type="catalytic activity">
    <reaction evidence="4">
        <text>[protein]-peptidylproline (omega=180) = [protein]-peptidylproline (omega=0)</text>
        <dbReference type="Rhea" id="RHEA:16237"/>
        <dbReference type="Rhea" id="RHEA-COMP:10747"/>
        <dbReference type="Rhea" id="RHEA-COMP:10748"/>
        <dbReference type="ChEBI" id="CHEBI:83833"/>
        <dbReference type="ChEBI" id="CHEBI:83834"/>
        <dbReference type="EC" id="5.2.1.8"/>
    </reaction>
</comment>
<dbReference type="InterPro" id="IPR020892">
    <property type="entry name" value="Cyclophilin-type_PPIase_CS"/>
</dbReference>
<name>A0A7V4U012_CALAY</name>
<evidence type="ECO:0000256" key="3">
    <source>
        <dbReference type="ARBA" id="ARBA00023235"/>
    </source>
</evidence>
<accession>A0A7V4U012</accession>
<gene>
    <name evidence="6" type="ORF">ENK44_01505</name>
</gene>
<evidence type="ECO:0000256" key="2">
    <source>
        <dbReference type="ARBA" id="ARBA00023110"/>
    </source>
</evidence>
<dbReference type="Pfam" id="PF00160">
    <property type="entry name" value="Pro_isomerase"/>
    <property type="match status" value="1"/>
</dbReference>
<proteinExistence type="inferred from homology"/>
<dbReference type="PROSITE" id="PS00170">
    <property type="entry name" value="CSA_PPIASE_1"/>
    <property type="match status" value="1"/>
</dbReference>
<comment type="caution">
    <text evidence="6">The sequence shown here is derived from an EMBL/GenBank/DDBJ whole genome shotgun (WGS) entry which is preliminary data.</text>
</comment>
<dbReference type="PANTHER" id="PTHR45625">
    <property type="entry name" value="PEPTIDYL-PROLYL CIS-TRANS ISOMERASE-RELATED"/>
    <property type="match status" value="1"/>
</dbReference>
<dbReference type="PROSITE" id="PS50072">
    <property type="entry name" value="CSA_PPIASE_2"/>
    <property type="match status" value="1"/>
</dbReference>
<sequence>MPEYLGIDSLLTIGSHPVVALKTEKGLLKIELYPEEAPLTVKNFLSLARKGFYDNLSFHRVVADFVIQGGDPLGDGWGGPGYVIPSEDNLLPYERGSVGIATSGYDTGGCQFFICQSEQPHLTGNYTLFGKVIENIDIIDSILPGDKILGIEIVK</sequence>
<dbReference type="InterPro" id="IPR029000">
    <property type="entry name" value="Cyclophilin-like_dom_sf"/>
</dbReference>
<dbReference type="SUPFAM" id="SSF50891">
    <property type="entry name" value="Cyclophilin-like"/>
    <property type="match status" value="1"/>
</dbReference>
<dbReference type="PANTHER" id="PTHR45625:SF4">
    <property type="entry name" value="PEPTIDYLPROLYL ISOMERASE DOMAIN AND WD REPEAT-CONTAINING PROTEIN 1"/>
    <property type="match status" value="1"/>
</dbReference>
<dbReference type="GO" id="GO:0003755">
    <property type="term" value="F:peptidyl-prolyl cis-trans isomerase activity"/>
    <property type="evidence" value="ECO:0007669"/>
    <property type="project" value="UniProtKB-UniRule"/>
</dbReference>
<evidence type="ECO:0000256" key="4">
    <source>
        <dbReference type="RuleBase" id="RU363019"/>
    </source>
</evidence>
<keyword evidence="2 4" id="KW-0697">Rotamase</keyword>
<dbReference type="InterPro" id="IPR044666">
    <property type="entry name" value="Cyclophilin_A-like"/>
</dbReference>
<evidence type="ECO:0000259" key="5">
    <source>
        <dbReference type="PROSITE" id="PS50072"/>
    </source>
</evidence>
<dbReference type="Proteomes" id="UP000885779">
    <property type="component" value="Unassembled WGS sequence"/>
</dbReference>
<dbReference type="Gene3D" id="2.40.100.10">
    <property type="entry name" value="Cyclophilin-like"/>
    <property type="match status" value="1"/>
</dbReference>
<dbReference type="EMBL" id="DRQG01000015">
    <property type="protein sequence ID" value="HGY54354.1"/>
    <property type="molecule type" value="Genomic_DNA"/>
</dbReference>
<dbReference type="CDD" id="cd00317">
    <property type="entry name" value="cyclophilin"/>
    <property type="match status" value="1"/>
</dbReference>
<evidence type="ECO:0000313" key="6">
    <source>
        <dbReference type="EMBL" id="HGY54354.1"/>
    </source>
</evidence>
<comment type="similarity">
    <text evidence="1 4">Belongs to the cyclophilin-type PPIase family.</text>
</comment>
<dbReference type="EC" id="5.2.1.8" evidence="4"/>
<reference evidence="6" key="1">
    <citation type="journal article" date="2020" name="mSystems">
        <title>Genome- and Community-Level Interaction Insights into Carbon Utilization and Element Cycling Functions of Hydrothermarchaeota in Hydrothermal Sediment.</title>
        <authorList>
            <person name="Zhou Z."/>
            <person name="Liu Y."/>
            <person name="Xu W."/>
            <person name="Pan J."/>
            <person name="Luo Z.H."/>
            <person name="Li M."/>
        </authorList>
    </citation>
    <scope>NUCLEOTIDE SEQUENCE [LARGE SCALE GENOMIC DNA]</scope>
    <source>
        <strain evidence="6">HyVt-577</strain>
    </source>
</reference>
<feature type="domain" description="PPIase cyclophilin-type" evidence="5">
    <location>
        <begin position="15"/>
        <end position="142"/>
    </location>
</feature>
<organism evidence="6">
    <name type="scientific">Caldithrix abyssi</name>
    <dbReference type="NCBI Taxonomy" id="187145"/>
    <lineage>
        <taxon>Bacteria</taxon>
        <taxon>Pseudomonadati</taxon>
        <taxon>Calditrichota</taxon>
        <taxon>Calditrichia</taxon>
        <taxon>Calditrichales</taxon>
        <taxon>Calditrichaceae</taxon>
        <taxon>Caldithrix</taxon>
    </lineage>
</organism>
<evidence type="ECO:0000256" key="1">
    <source>
        <dbReference type="ARBA" id="ARBA00007365"/>
    </source>
</evidence>
<keyword evidence="3 4" id="KW-0413">Isomerase</keyword>
<dbReference type="AlphaFoldDB" id="A0A7V4U012"/>
<protein>
    <recommendedName>
        <fullName evidence="4">Peptidyl-prolyl cis-trans isomerase</fullName>
        <shortName evidence="4">PPIase</shortName>
        <ecNumber evidence="4">5.2.1.8</ecNumber>
    </recommendedName>
</protein>
<comment type="function">
    <text evidence="4">PPIases accelerate the folding of proteins. It catalyzes the cis-trans isomerization of proline imidic peptide bonds in oligopeptides.</text>
</comment>
<dbReference type="InterPro" id="IPR002130">
    <property type="entry name" value="Cyclophilin-type_PPIase_dom"/>
</dbReference>